<reference evidence="2 3" key="1">
    <citation type="submission" date="2019-03" db="EMBL/GenBank/DDBJ databases">
        <title>Genomic Encyclopedia of Type Strains, Phase IV (KMG-IV): sequencing the most valuable type-strain genomes for metagenomic binning, comparative biology and taxonomic classification.</title>
        <authorList>
            <person name="Goeker M."/>
        </authorList>
    </citation>
    <scope>NUCLEOTIDE SEQUENCE [LARGE SCALE GENOMIC DNA]</scope>
    <source>
        <strain evidence="2 3">DSM 23802</strain>
    </source>
</reference>
<dbReference type="Pfam" id="PF02613">
    <property type="entry name" value="Nitrate_red_del"/>
    <property type="match status" value="1"/>
</dbReference>
<dbReference type="PANTHER" id="PTHR34227:SF1">
    <property type="entry name" value="DIMETHYL SULFOXIDE REDUCTASE CHAPERONE-RELATED"/>
    <property type="match status" value="1"/>
</dbReference>
<gene>
    <name evidence="2" type="ORF">EDD72_10921</name>
</gene>
<comment type="caution">
    <text evidence="2">The sequence shown here is derived from an EMBL/GenBank/DDBJ whole genome shotgun (WGS) entry which is preliminary data.</text>
</comment>
<keyword evidence="1" id="KW-0143">Chaperone</keyword>
<dbReference type="Gene3D" id="1.10.3480.10">
    <property type="entry name" value="TorD-like"/>
    <property type="match status" value="1"/>
</dbReference>
<protein>
    <submittedName>
        <fullName evidence="2">TorA maturation chaperone TorD</fullName>
    </submittedName>
</protein>
<name>A0A4R3KGB4_9BACI</name>
<dbReference type="AlphaFoldDB" id="A0A4R3KGB4"/>
<dbReference type="InterPro" id="IPR050289">
    <property type="entry name" value="TorD/DmsD_chaperones"/>
</dbReference>
<dbReference type="EMBL" id="SMAB01000009">
    <property type="protein sequence ID" value="TCS82454.1"/>
    <property type="molecule type" value="Genomic_DNA"/>
</dbReference>
<evidence type="ECO:0000313" key="3">
    <source>
        <dbReference type="Proteomes" id="UP000295788"/>
    </source>
</evidence>
<dbReference type="RefSeq" id="WP_165895001.1">
    <property type="nucleotide sequence ID" value="NZ_SMAB01000009.1"/>
</dbReference>
<evidence type="ECO:0000256" key="1">
    <source>
        <dbReference type="ARBA" id="ARBA00023186"/>
    </source>
</evidence>
<evidence type="ECO:0000313" key="2">
    <source>
        <dbReference type="EMBL" id="TCS82454.1"/>
    </source>
</evidence>
<keyword evidence="3" id="KW-1185">Reference proteome</keyword>
<dbReference type="Proteomes" id="UP000295788">
    <property type="component" value="Unassembled WGS sequence"/>
</dbReference>
<proteinExistence type="predicted"/>
<dbReference type="InterPro" id="IPR020945">
    <property type="entry name" value="DMSO/NO3_reduct_chaperone"/>
</dbReference>
<dbReference type="InterPro" id="IPR036411">
    <property type="entry name" value="TorD-like_sf"/>
</dbReference>
<dbReference type="SUPFAM" id="SSF89155">
    <property type="entry name" value="TorD-like"/>
    <property type="match status" value="1"/>
</dbReference>
<accession>A0A4R3KGB4</accession>
<sequence length="221" mass="26252">MLSISEITAREQLYQFFASLFLKEPSREWLEGLIVITPYLKELFADEISFQEWDQLIDHYLKGSLKIEEIQQDFYDLFFVPTSGRYLPAVESIVLYNKLWGETEVELAKRYEQTKFIPEQLDIFPSIRQLRMSDHLGYELGYMAYLCNMETHSRMEIRQQIQGEEIEMLEDHLIPFVKRYAETFIPIASGTFYGLFVQLLEKFLETDRQMILTSEVNCYGE</sequence>
<organism evidence="2 3">
    <name type="scientific">Tepidibacillus fermentans</name>
    <dbReference type="NCBI Taxonomy" id="1281767"/>
    <lineage>
        <taxon>Bacteria</taxon>
        <taxon>Bacillati</taxon>
        <taxon>Bacillota</taxon>
        <taxon>Bacilli</taxon>
        <taxon>Bacillales</taxon>
        <taxon>Bacillaceae</taxon>
        <taxon>Tepidibacillus</taxon>
    </lineage>
</organism>
<dbReference type="PANTHER" id="PTHR34227">
    <property type="entry name" value="CHAPERONE PROTEIN YCDY"/>
    <property type="match status" value="1"/>
</dbReference>